<dbReference type="Proteomes" id="UP001596378">
    <property type="component" value="Unassembled WGS sequence"/>
</dbReference>
<dbReference type="EMBL" id="JBHTAI010000027">
    <property type="protein sequence ID" value="MFC7152902.1"/>
    <property type="molecule type" value="Genomic_DNA"/>
</dbReference>
<gene>
    <name evidence="1" type="ORF">ACFQMJ_30560</name>
</gene>
<evidence type="ECO:0000313" key="2">
    <source>
        <dbReference type="Proteomes" id="UP001596378"/>
    </source>
</evidence>
<organism evidence="1 2">
    <name type="scientific">Cohnella cellulosilytica</name>
    <dbReference type="NCBI Taxonomy" id="986710"/>
    <lineage>
        <taxon>Bacteria</taxon>
        <taxon>Bacillati</taxon>
        <taxon>Bacillota</taxon>
        <taxon>Bacilli</taxon>
        <taxon>Bacillales</taxon>
        <taxon>Paenibacillaceae</taxon>
        <taxon>Cohnella</taxon>
    </lineage>
</organism>
<sequence>MLLNAQRGRPWLRAASFEQDRNAPGSCAAERTTGRNATIGAFAVASLSGAGGIPVTDP</sequence>
<proteinExistence type="predicted"/>
<accession>A0ABW2FIA8</accession>
<protein>
    <submittedName>
        <fullName evidence="1">Uncharacterized protein</fullName>
    </submittedName>
</protein>
<keyword evidence="2" id="KW-1185">Reference proteome</keyword>
<reference evidence="2" key="1">
    <citation type="journal article" date="2019" name="Int. J. Syst. Evol. Microbiol.">
        <title>The Global Catalogue of Microorganisms (GCM) 10K type strain sequencing project: providing services to taxonomists for standard genome sequencing and annotation.</title>
        <authorList>
            <consortium name="The Broad Institute Genomics Platform"/>
            <consortium name="The Broad Institute Genome Sequencing Center for Infectious Disease"/>
            <person name="Wu L."/>
            <person name="Ma J."/>
        </authorList>
    </citation>
    <scope>NUCLEOTIDE SEQUENCE [LARGE SCALE GENOMIC DNA]</scope>
    <source>
        <strain evidence="2">KCTC 12907</strain>
    </source>
</reference>
<evidence type="ECO:0000313" key="1">
    <source>
        <dbReference type="EMBL" id="MFC7152902.1"/>
    </source>
</evidence>
<comment type="caution">
    <text evidence="1">The sequence shown here is derived from an EMBL/GenBank/DDBJ whole genome shotgun (WGS) entry which is preliminary data.</text>
</comment>
<name>A0ABW2FIA8_9BACL</name>
<dbReference type="RefSeq" id="WP_378049846.1">
    <property type="nucleotide sequence ID" value="NZ_JBHMDN010000022.1"/>
</dbReference>